<accession>A0A1D6MLJ1</accession>
<feature type="domain" description="LTI65/LTI78 PGEED repeat" evidence="1">
    <location>
        <begin position="23"/>
        <end position="50"/>
    </location>
</feature>
<protein>
    <recommendedName>
        <fullName evidence="1">LTI65/LTI78 PGEED repeat domain-containing protein</fullName>
    </recommendedName>
</protein>
<reference evidence="2" key="1">
    <citation type="submission" date="2015-12" db="EMBL/GenBank/DDBJ databases">
        <title>Update maize B73 reference genome by single molecule sequencing technologies.</title>
        <authorList>
            <consortium name="Maize Genome Sequencing Project"/>
            <person name="Ware D."/>
        </authorList>
    </citation>
    <scope>NUCLEOTIDE SEQUENCE [LARGE SCALE GENOMIC DNA]</scope>
    <source>
        <tissue evidence="2">Seedling</tissue>
    </source>
</reference>
<organism evidence="2">
    <name type="scientific">Zea mays</name>
    <name type="common">Maize</name>
    <dbReference type="NCBI Taxonomy" id="4577"/>
    <lineage>
        <taxon>Eukaryota</taxon>
        <taxon>Viridiplantae</taxon>
        <taxon>Streptophyta</taxon>
        <taxon>Embryophyta</taxon>
        <taxon>Tracheophyta</taxon>
        <taxon>Spermatophyta</taxon>
        <taxon>Magnoliopsida</taxon>
        <taxon>Liliopsida</taxon>
        <taxon>Poales</taxon>
        <taxon>Poaceae</taxon>
        <taxon>PACMAD clade</taxon>
        <taxon>Panicoideae</taxon>
        <taxon>Andropogonodae</taxon>
        <taxon>Andropogoneae</taxon>
        <taxon>Tripsacinae</taxon>
        <taxon>Zea</taxon>
    </lineage>
</organism>
<sequence length="116" mass="13134">MVARIQEAVALVDGRRHVVERLVSLGRYLVMKLEPGQDDTLLSEAITDAVLDLFDAWSESVERPLVRRAKEISSWFLQEGREDTPPPVPPSTRPCAAEGCRCRCVLFLRELTEQLE</sequence>
<dbReference type="Pfam" id="PF23399">
    <property type="entry name" value="LTI65_PGEED"/>
    <property type="match status" value="1"/>
</dbReference>
<dbReference type="ExpressionAtlas" id="A0A1D6MLJ1">
    <property type="expression patterns" value="baseline and differential"/>
</dbReference>
<evidence type="ECO:0000313" key="2">
    <source>
        <dbReference type="EMBL" id="ONM30077.1"/>
    </source>
</evidence>
<dbReference type="AlphaFoldDB" id="A0A1D6MLJ1"/>
<dbReference type="EMBL" id="CM007649">
    <property type="protein sequence ID" value="ONM30077.1"/>
    <property type="molecule type" value="Genomic_DNA"/>
</dbReference>
<dbReference type="InterPro" id="IPR057059">
    <property type="entry name" value="LTI65/LTI78_PGEED"/>
</dbReference>
<proteinExistence type="predicted"/>
<evidence type="ECO:0000259" key="1">
    <source>
        <dbReference type="Pfam" id="PF23399"/>
    </source>
</evidence>
<feature type="non-terminal residue" evidence="2">
    <location>
        <position position="116"/>
    </location>
</feature>
<gene>
    <name evidence="2" type="ORF">ZEAMMB73_Zm00001d039878</name>
</gene>
<name>A0A1D6MLJ1_MAIZE</name>